<proteinExistence type="predicted"/>
<sequence>MGSAIACGEAVGIETKSHVLLIGLVVSALKHQREARPIRLFGETRLDHFIRVVNLESCYPSNYHSATLHPGLPLNRHAALCPRQLNQNIMTLLIWCCARENGLQNPLICRDQRLPGRAGASPTCDSPR</sequence>
<evidence type="ECO:0000313" key="1">
    <source>
        <dbReference type="EMBL" id="RAK29215.1"/>
    </source>
</evidence>
<name>A0A327Z3T5_9ACTN</name>
<accession>A0A327Z3T5</accession>
<protein>
    <submittedName>
        <fullName evidence="1">Uncharacterized protein</fullName>
    </submittedName>
</protein>
<organism evidence="1 2">
    <name type="scientific">Actinoplanes lutulentus</name>
    <dbReference type="NCBI Taxonomy" id="1287878"/>
    <lineage>
        <taxon>Bacteria</taxon>
        <taxon>Bacillati</taxon>
        <taxon>Actinomycetota</taxon>
        <taxon>Actinomycetes</taxon>
        <taxon>Micromonosporales</taxon>
        <taxon>Micromonosporaceae</taxon>
        <taxon>Actinoplanes</taxon>
    </lineage>
</organism>
<gene>
    <name evidence="1" type="ORF">B0I29_1186</name>
</gene>
<dbReference type="Proteomes" id="UP000249341">
    <property type="component" value="Unassembled WGS sequence"/>
</dbReference>
<comment type="caution">
    <text evidence="1">The sequence shown here is derived from an EMBL/GenBank/DDBJ whole genome shotgun (WGS) entry which is preliminary data.</text>
</comment>
<dbReference type="EMBL" id="QLMJ01000018">
    <property type="protein sequence ID" value="RAK29215.1"/>
    <property type="molecule type" value="Genomic_DNA"/>
</dbReference>
<keyword evidence="2" id="KW-1185">Reference proteome</keyword>
<reference evidence="1 2" key="1">
    <citation type="submission" date="2018-06" db="EMBL/GenBank/DDBJ databases">
        <title>Genomic Encyclopedia of Type Strains, Phase III (KMG-III): the genomes of soil and plant-associated and newly described type strains.</title>
        <authorList>
            <person name="Whitman W."/>
        </authorList>
    </citation>
    <scope>NUCLEOTIDE SEQUENCE [LARGE SCALE GENOMIC DNA]</scope>
    <source>
        <strain evidence="1 2">CGMCC 4.7090</strain>
    </source>
</reference>
<evidence type="ECO:0000313" key="2">
    <source>
        <dbReference type="Proteomes" id="UP000249341"/>
    </source>
</evidence>
<dbReference type="AlphaFoldDB" id="A0A327Z3T5"/>